<dbReference type="AlphaFoldDB" id="A0AAN7U676"/>
<reference evidence="3 4" key="1">
    <citation type="submission" date="2023-11" db="EMBL/GenBank/DDBJ databases">
        <title>Dfirmibasis_genome.</title>
        <authorList>
            <person name="Edelbroek B."/>
            <person name="Kjellin J."/>
            <person name="Jerlstrom-Hultqvist J."/>
            <person name="Soderbom F."/>
        </authorList>
    </citation>
    <scope>NUCLEOTIDE SEQUENCE [LARGE SCALE GENOMIC DNA]</scope>
    <source>
        <strain evidence="3 4">TNS-C-14</strain>
    </source>
</reference>
<proteinExistence type="inferred from homology"/>
<evidence type="ECO:0000313" key="3">
    <source>
        <dbReference type="EMBL" id="KAK5579780.1"/>
    </source>
</evidence>
<organism evidence="3 4">
    <name type="scientific">Dictyostelium firmibasis</name>
    <dbReference type="NCBI Taxonomy" id="79012"/>
    <lineage>
        <taxon>Eukaryota</taxon>
        <taxon>Amoebozoa</taxon>
        <taxon>Evosea</taxon>
        <taxon>Eumycetozoa</taxon>
        <taxon>Dictyostelia</taxon>
        <taxon>Dictyosteliales</taxon>
        <taxon>Dictyosteliaceae</taxon>
        <taxon>Dictyostelium</taxon>
    </lineage>
</organism>
<dbReference type="PANTHER" id="PTHR13166:SF7">
    <property type="entry name" value="LYR MOTIF-CONTAINING PROTEIN 4"/>
    <property type="match status" value="1"/>
</dbReference>
<gene>
    <name evidence="3" type="ORF">RB653_009467</name>
</gene>
<dbReference type="InterPro" id="IPR008011">
    <property type="entry name" value="Complex1_LYR_dom"/>
</dbReference>
<keyword evidence="4" id="KW-1185">Reference proteome</keyword>
<protein>
    <recommendedName>
        <fullName evidence="2">Complex 1 LYR protein domain-containing protein</fullName>
    </recommendedName>
</protein>
<evidence type="ECO:0000313" key="4">
    <source>
        <dbReference type="Proteomes" id="UP001344447"/>
    </source>
</evidence>
<dbReference type="GO" id="GO:0016226">
    <property type="term" value="P:iron-sulfur cluster assembly"/>
    <property type="evidence" value="ECO:0007669"/>
    <property type="project" value="InterPro"/>
</dbReference>
<evidence type="ECO:0000256" key="1">
    <source>
        <dbReference type="ARBA" id="ARBA00009508"/>
    </source>
</evidence>
<dbReference type="GO" id="GO:0005739">
    <property type="term" value="C:mitochondrion"/>
    <property type="evidence" value="ECO:0007669"/>
    <property type="project" value="TreeGrafter"/>
</dbReference>
<feature type="domain" description="Complex 1 LYR protein" evidence="2">
    <location>
        <begin position="7"/>
        <end position="62"/>
    </location>
</feature>
<evidence type="ECO:0000259" key="2">
    <source>
        <dbReference type="Pfam" id="PF05347"/>
    </source>
</evidence>
<dbReference type="Pfam" id="PF05347">
    <property type="entry name" value="Complex1_LYR"/>
    <property type="match status" value="1"/>
</dbReference>
<comment type="similarity">
    <text evidence="1">Belongs to the complex I LYR family.</text>
</comment>
<dbReference type="InterPro" id="IPR045297">
    <property type="entry name" value="Complex1_LYR_LYRM4"/>
</dbReference>
<name>A0AAN7U676_9MYCE</name>
<dbReference type="PANTHER" id="PTHR13166">
    <property type="entry name" value="PROTEIN C6ORF149"/>
    <property type="match status" value="1"/>
</dbReference>
<comment type="caution">
    <text evidence="3">The sequence shown here is derived from an EMBL/GenBank/DDBJ whole genome shotgun (WGS) entry which is preliminary data.</text>
</comment>
<dbReference type="CDD" id="cd20264">
    <property type="entry name" value="Complex1_LYR_LYRM4"/>
    <property type="match status" value="1"/>
</dbReference>
<dbReference type="Proteomes" id="UP001344447">
    <property type="component" value="Unassembled WGS sequence"/>
</dbReference>
<dbReference type="EMBL" id="JAVFKY010000003">
    <property type="protein sequence ID" value="KAK5579780.1"/>
    <property type="molecule type" value="Genomic_DNA"/>
</dbReference>
<dbReference type="GO" id="GO:1990221">
    <property type="term" value="C:L-cysteine desulfurase complex"/>
    <property type="evidence" value="ECO:0007669"/>
    <property type="project" value="TreeGrafter"/>
</dbReference>
<accession>A0AAN7U676</accession>
<sequence>MSQKSVVLHLYRSLVRESKKFSSYNFREYSLRRVSVGFRENKNKNDTETKDLIQDALKNLEMVKRQAFINSMYSTNKLVVE</sequence>
<dbReference type="InterPro" id="IPR051522">
    <property type="entry name" value="ISC_assembly_LYR"/>
</dbReference>